<accession>A0ABN7SSQ3</accession>
<dbReference type="Proteomes" id="UP001158576">
    <property type="component" value="Chromosome 1"/>
</dbReference>
<gene>
    <name evidence="1" type="ORF">OKIOD_LOCUS11720</name>
</gene>
<dbReference type="EMBL" id="OU015566">
    <property type="protein sequence ID" value="CAG5106686.1"/>
    <property type="molecule type" value="Genomic_DNA"/>
</dbReference>
<sequence length="562" mass="64439">MQIPFSSNIVVLNVKDCCKFRVLDFESVVNKCHSLEQFSLDLIEDISCLSEYIDKSSTLREGLKRPLKFLMIRWRATLPGGSNVERSREFLSKFVRYSELELFVSIIAKRKYDNPSAACPRELGGENPIVYCTPTNSYCLPGLKRFVMNSREDQEGQNYNDMKIKSLVLHDPVLKVEDSEFMCVPRGDGTASIGELPFPIYKSLHLDHDKILYESISTIAMHYQELEVLSVCDLLHCINFHDWDCLADLPNLTSFSLHEHVRNKNCACGSKVAAFKDMWDGLSELLKNPNNKLKKISLPMVPMSAETTQKCLDNGARSLKELRITGAIIDRPKRAADGARKYNYYVFEDQTPFLSLQKMTNLTRLELLELPTVETSWIGALKNCKCLKQLSLCWVGIYGLWNWRSALADFLDDPPALEDLKLKNDCLKITEEMFQKFPKTLLRLLISSKKRYDPTYINEKQVNQDAVMNPANLLQVCDILPKLRLLHIESGTSEFAALKINKAALEKKIGEKERLMRVILRKVFDGPAEDKLPERDDIFVQDFPELRRELPDILRASTPFTF</sequence>
<reference evidence="1 2" key="1">
    <citation type="submission" date="2021-04" db="EMBL/GenBank/DDBJ databases">
        <authorList>
            <person name="Bliznina A."/>
        </authorList>
    </citation>
    <scope>NUCLEOTIDE SEQUENCE [LARGE SCALE GENOMIC DNA]</scope>
</reference>
<dbReference type="Gene3D" id="3.80.10.10">
    <property type="entry name" value="Ribonuclease Inhibitor"/>
    <property type="match status" value="1"/>
</dbReference>
<dbReference type="SUPFAM" id="SSF52047">
    <property type="entry name" value="RNI-like"/>
    <property type="match status" value="1"/>
</dbReference>
<proteinExistence type="predicted"/>
<dbReference type="InterPro" id="IPR032675">
    <property type="entry name" value="LRR_dom_sf"/>
</dbReference>
<keyword evidence="2" id="KW-1185">Reference proteome</keyword>
<evidence type="ECO:0000313" key="2">
    <source>
        <dbReference type="Proteomes" id="UP001158576"/>
    </source>
</evidence>
<name>A0ABN7SSQ3_OIKDI</name>
<organism evidence="1 2">
    <name type="scientific">Oikopleura dioica</name>
    <name type="common">Tunicate</name>
    <dbReference type="NCBI Taxonomy" id="34765"/>
    <lineage>
        <taxon>Eukaryota</taxon>
        <taxon>Metazoa</taxon>
        <taxon>Chordata</taxon>
        <taxon>Tunicata</taxon>
        <taxon>Appendicularia</taxon>
        <taxon>Copelata</taxon>
        <taxon>Oikopleuridae</taxon>
        <taxon>Oikopleura</taxon>
    </lineage>
</organism>
<protein>
    <submittedName>
        <fullName evidence="1">Oidioi.mRNA.OKI2018_I69.chr1.g2955.t1.cds</fullName>
    </submittedName>
</protein>
<evidence type="ECO:0000313" key="1">
    <source>
        <dbReference type="EMBL" id="CAG5106686.1"/>
    </source>
</evidence>